<dbReference type="EMBL" id="AP021876">
    <property type="protein sequence ID" value="BBO83666.1"/>
    <property type="molecule type" value="Genomic_DNA"/>
</dbReference>
<dbReference type="SUPFAM" id="SSF81606">
    <property type="entry name" value="PP2C-like"/>
    <property type="match status" value="1"/>
</dbReference>
<gene>
    <name evidence="2" type="ORF">DSCO28_42320</name>
</gene>
<proteinExistence type="predicted"/>
<dbReference type="Pfam" id="PF13672">
    <property type="entry name" value="PP2C_2"/>
    <property type="match status" value="1"/>
</dbReference>
<dbReference type="KEGG" id="dov:DSCO28_42320"/>
<feature type="domain" description="PPM-type phosphatase" evidence="1">
    <location>
        <begin position="6"/>
        <end position="188"/>
    </location>
</feature>
<dbReference type="InterPro" id="IPR001932">
    <property type="entry name" value="PPM-type_phosphatase-like_dom"/>
</dbReference>
<evidence type="ECO:0000313" key="2">
    <source>
        <dbReference type="EMBL" id="BBO83666.1"/>
    </source>
</evidence>
<accession>A0A5K7ZTW3</accession>
<organism evidence="2 3">
    <name type="scientific">Desulfosarcina ovata subsp. sediminis</name>
    <dbReference type="NCBI Taxonomy" id="885957"/>
    <lineage>
        <taxon>Bacteria</taxon>
        <taxon>Pseudomonadati</taxon>
        <taxon>Thermodesulfobacteriota</taxon>
        <taxon>Desulfobacteria</taxon>
        <taxon>Desulfobacterales</taxon>
        <taxon>Desulfosarcinaceae</taxon>
        <taxon>Desulfosarcina</taxon>
    </lineage>
</organism>
<evidence type="ECO:0000313" key="3">
    <source>
        <dbReference type="Proteomes" id="UP000425960"/>
    </source>
</evidence>
<dbReference type="AlphaFoldDB" id="A0A5K7ZTW3"/>
<reference evidence="2 3" key="1">
    <citation type="submission" date="2019-11" db="EMBL/GenBank/DDBJ databases">
        <title>Comparative genomics of hydrocarbon-degrading Desulfosarcina strains.</title>
        <authorList>
            <person name="Watanabe M."/>
            <person name="Kojima H."/>
            <person name="Fukui M."/>
        </authorList>
    </citation>
    <scope>NUCLEOTIDE SEQUENCE [LARGE SCALE GENOMIC DNA]</scope>
    <source>
        <strain evidence="2 3">28bB2T</strain>
    </source>
</reference>
<dbReference type="Proteomes" id="UP000425960">
    <property type="component" value="Chromosome"/>
</dbReference>
<name>A0A5K7ZTW3_9BACT</name>
<evidence type="ECO:0000259" key="1">
    <source>
        <dbReference type="Pfam" id="PF13672"/>
    </source>
</evidence>
<sequence>MGPRICGVFDGATALNGDRYENGKTGGYLAAQLACDVFRTNNAPLLKLTDQANREIFQAMQDKGVDLARKEDLWSTSFAVVRVGTDSFEWVQSGDSLILAIDHDHSYRVLVPDHAHDTETLCMWRDMAARGTPRIFETLKEQIIAVRRQMNVTYGVLNGEPQALDFISRGRANLRGIKHILLFTDGLFIPKEDPTADHRFDILVQRYLDGGLDAVYQHVHKLQAADPLCHKYPRFKPHDDIAAVAISMTA</sequence>
<dbReference type="InterPro" id="IPR036457">
    <property type="entry name" value="PPM-type-like_dom_sf"/>
</dbReference>
<dbReference type="Gene3D" id="3.60.40.10">
    <property type="entry name" value="PPM-type phosphatase domain"/>
    <property type="match status" value="1"/>
</dbReference>
<protein>
    <recommendedName>
        <fullName evidence="1">PPM-type phosphatase domain-containing protein</fullName>
    </recommendedName>
</protein>